<dbReference type="SUPFAM" id="SSF75011">
    <property type="entry name" value="3-carboxy-cis,cis-mucoante lactonizing enzyme"/>
    <property type="match status" value="1"/>
</dbReference>
<dbReference type="Pfam" id="PF10282">
    <property type="entry name" value="Lactonase"/>
    <property type="match status" value="1"/>
</dbReference>
<comment type="caution">
    <text evidence="2">The sequence shown here is derived from an EMBL/GenBank/DDBJ whole genome shotgun (WGS) entry which is preliminary data.</text>
</comment>
<dbReference type="InterPro" id="IPR019405">
    <property type="entry name" value="Lactonase_7-beta_prop"/>
</dbReference>
<reference evidence="2 3" key="1">
    <citation type="submission" date="2023-07" db="EMBL/GenBank/DDBJ databases">
        <title>Protaetiibacter sp. nov WY-16 isolated from soil.</title>
        <authorList>
            <person name="Liu B."/>
            <person name="Wan Y."/>
        </authorList>
    </citation>
    <scope>NUCLEOTIDE SEQUENCE [LARGE SCALE GENOMIC DNA]</scope>
    <source>
        <strain evidence="2 3">WY-16</strain>
    </source>
</reference>
<comment type="similarity">
    <text evidence="1">Belongs to the cycloisomerase 2 family.</text>
</comment>
<organism evidence="2 3">
    <name type="scientific">Antiquaquibacter soli</name>
    <dbReference type="NCBI Taxonomy" id="3064523"/>
    <lineage>
        <taxon>Bacteria</taxon>
        <taxon>Bacillati</taxon>
        <taxon>Actinomycetota</taxon>
        <taxon>Actinomycetes</taxon>
        <taxon>Micrococcales</taxon>
        <taxon>Microbacteriaceae</taxon>
        <taxon>Antiquaquibacter</taxon>
    </lineage>
</organism>
<evidence type="ECO:0000256" key="1">
    <source>
        <dbReference type="ARBA" id="ARBA00005564"/>
    </source>
</evidence>
<dbReference type="EMBL" id="JAUQUB010000001">
    <property type="protein sequence ID" value="MDO7882155.1"/>
    <property type="molecule type" value="Genomic_DNA"/>
</dbReference>
<dbReference type="Proteomes" id="UP001241072">
    <property type="component" value="Unassembled WGS sequence"/>
</dbReference>
<dbReference type="Gene3D" id="2.130.10.10">
    <property type="entry name" value="YVTN repeat-like/Quinoprotein amine dehydrogenase"/>
    <property type="match status" value="1"/>
</dbReference>
<dbReference type="RefSeq" id="WP_305002538.1">
    <property type="nucleotide sequence ID" value="NZ_JAUQUB010000001.1"/>
</dbReference>
<dbReference type="InterPro" id="IPR015943">
    <property type="entry name" value="WD40/YVTN_repeat-like_dom_sf"/>
</dbReference>
<protein>
    <submittedName>
        <fullName evidence="2">Beta-propeller fold lactonase family protein</fullName>
    </submittedName>
</protein>
<proteinExistence type="inferred from homology"/>
<keyword evidence="3" id="KW-1185">Reference proteome</keyword>
<dbReference type="PANTHER" id="PTHR30344:SF1">
    <property type="entry name" value="6-PHOSPHOGLUCONOLACTONASE"/>
    <property type="match status" value="1"/>
</dbReference>
<dbReference type="InterPro" id="IPR050282">
    <property type="entry name" value="Cycloisomerase_2"/>
</dbReference>
<dbReference type="PANTHER" id="PTHR30344">
    <property type="entry name" value="6-PHOSPHOGLUCONOLACTONASE-RELATED"/>
    <property type="match status" value="1"/>
</dbReference>
<evidence type="ECO:0000313" key="3">
    <source>
        <dbReference type="Proteomes" id="UP001241072"/>
    </source>
</evidence>
<evidence type="ECO:0000313" key="2">
    <source>
        <dbReference type="EMBL" id="MDO7882155.1"/>
    </source>
</evidence>
<name>A0ABT9BMD7_9MICO</name>
<accession>A0ABT9BMD7</accession>
<gene>
    <name evidence="2" type="ORF">Q5716_07965</name>
</gene>
<sequence length="329" mass="34493">MPQQWWLGAYGADMEGGAEGVSLLTSRDDGSLELVRVSAQVLSPTFVAARGDHLYAAAEGTGRIHSYRIDGEHLVEDGVVHSGGDYPCQLEFLEGAIVAANYGAGELGVITLAESGAVDALAQVLTNTGSGPHKEQDSAHAHASLRYDESTLFSADLGADRILIHSIEGSVLTRTGELALPPGTGPRDLARHSSGLLLVLGEHGRDLHVLEWTGQSLEIVTRLDLPGAGASDQAAAIGFGPNGFVYAGLRGTNQISVVRISDDGRRLTAVGAVPTEGDWPRNLVVDGDLLHVCNQRSSTVASFRLGTDGMPELIAPPTPLPSPTFLLRA</sequence>